<dbReference type="RefSeq" id="WP_109605707.1">
    <property type="nucleotide sequence ID" value="NZ_QGHA01000001.1"/>
</dbReference>
<keyword evidence="2" id="KW-1185">Reference proteome</keyword>
<dbReference type="EMBL" id="QGHA01000001">
    <property type="protein sequence ID" value="PWK79804.1"/>
    <property type="molecule type" value="Genomic_DNA"/>
</dbReference>
<name>A0A316HF28_9SPHI</name>
<dbReference type="AlphaFoldDB" id="A0A316HF28"/>
<reference evidence="1 2" key="1">
    <citation type="submission" date="2018-05" db="EMBL/GenBank/DDBJ databases">
        <title>Genomic Encyclopedia of Archaeal and Bacterial Type Strains, Phase II (KMG-II): from individual species to whole genera.</title>
        <authorList>
            <person name="Goeker M."/>
        </authorList>
    </citation>
    <scope>NUCLEOTIDE SEQUENCE [LARGE SCALE GENOMIC DNA]</scope>
    <source>
        <strain evidence="1 2">DSM 19975</strain>
    </source>
</reference>
<evidence type="ECO:0000313" key="2">
    <source>
        <dbReference type="Proteomes" id="UP000245678"/>
    </source>
</evidence>
<proteinExistence type="predicted"/>
<comment type="caution">
    <text evidence="1">The sequence shown here is derived from an EMBL/GenBank/DDBJ whole genome shotgun (WGS) entry which is preliminary data.</text>
</comment>
<dbReference type="Proteomes" id="UP000245678">
    <property type="component" value="Unassembled WGS sequence"/>
</dbReference>
<evidence type="ECO:0000313" key="1">
    <source>
        <dbReference type="EMBL" id="PWK79804.1"/>
    </source>
</evidence>
<protein>
    <submittedName>
        <fullName evidence="1">Uncharacterized protein</fullName>
    </submittedName>
</protein>
<sequence length="131" mass="15010">MTKIRFDFPQSIYQSLLNKQIDARQFIAEVLGLPKGNPHLDALTLNLRFNHATEGGSPEITNLEVINAVYDAAKQTGWFEISYQVERHYTCSDVKSQQKHTEVCPFEITPTEQLLVLQIPEDESRDTVFEL</sequence>
<organism evidence="1 2">
    <name type="scientific">Mucilaginibacter oryzae</name>
    <dbReference type="NCBI Taxonomy" id="468058"/>
    <lineage>
        <taxon>Bacteria</taxon>
        <taxon>Pseudomonadati</taxon>
        <taxon>Bacteroidota</taxon>
        <taxon>Sphingobacteriia</taxon>
        <taxon>Sphingobacteriales</taxon>
        <taxon>Sphingobacteriaceae</taxon>
        <taxon>Mucilaginibacter</taxon>
    </lineage>
</organism>
<accession>A0A316HF28</accession>
<gene>
    <name evidence="1" type="ORF">LX99_00264</name>
</gene>